<evidence type="ECO:0000259" key="9">
    <source>
        <dbReference type="PROSITE" id="PS50850"/>
    </source>
</evidence>
<keyword evidence="3" id="KW-1003">Cell membrane</keyword>
<dbReference type="EMBL" id="BLJE01000005">
    <property type="protein sequence ID" value="GFE66591.1"/>
    <property type="molecule type" value="Genomic_DNA"/>
</dbReference>
<dbReference type="SUPFAM" id="SSF103473">
    <property type="entry name" value="MFS general substrate transporter"/>
    <property type="match status" value="1"/>
</dbReference>
<feature type="transmembrane region" description="Helical" evidence="8">
    <location>
        <begin position="174"/>
        <end position="199"/>
    </location>
</feature>
<keyword evidence="6 8" id="KW-0472">Membrane</keyword>
<evidence type="ECO:0000256" key="8">
    <source>
        <dbReference type="SAM" id="Phobius"/>
    </source>
</evidence>
<comment type="caution">
    <text evidence="10">The sequence shown here is derived from an EMBL/GenBank/DDBJ whole genome shotgun (WGS) entry which is preliminary data.</text>
</comment>
<feature type="region of interest" description="Disordered" evidence="7">
    <location>
        <begin position="1"/>
        <end position="35"/>
    </location>
</feature>
<keyword evidence="4 8" id="KW-0812">Transmembrane</keyword>
<dbReference type="RefSeq" id="WP_159809769.1">
    <property type="nucleotide sequence ID" value="NZ_BLJE01000005.1"/>
</dbReference>
<feature type="region of interest" description="Disordered" evidence="7">
    <location>
        <begin position="559"/>
        <end position="584"/>
    </location>
</feature>
<feature type="transmembrane region" description="Helical" evidence="8">
    <location>
        <begin position="383"/>
        <end position="402"/>
    </location>
</feature>
<comment type="subcellular location">
    <subcellularLocation>
        <location evidence="1">Cell membrane</location>
        <topology evidence="1">Multi-pass membrane protein</topology>
    </subcellularLocation>
</comment>
<name>A0A6N6JJT5_9RHOB</name>
<organism evidence="10 11">
    <name type="scientific">Litoreibacter roseus</name>
    <dbReference type="NCBI Taxonomy" id="2601869"/>
    <lineage>
        <taxon>Bacteria</taxon>
        <taxon>Pseudomonadati</taxon>
        <taxon>Pseudomonadota</taxon>
        <taxon>Alphaproteobacteria</taxon>
        <taxon>Rhodobacterales</taxon>
        <taxon>Roseobacteraceae</taxon>
        <taxon>Litoreibacter</taxon>
    </lineage>
</organism>
<reference evidence="10 11" key="1">
    <citation type="submission" date="2019-12" db="EMBL/GenBank/DDBJ databases">
        <title>Litoreibacter badius sp. nov., a novel bacteriochlorophyll a-containing bacterium in the genus Litoreibacter.</title>
        <authorList>
            <person name="Kanamuro M."/>
            <person name="Takabe Y."/>
            <person name="Mori K."/>
            <person name="Takaichi S."/>
            <person name="Hanada S."/>
        </authorList>
    </citation>
    <scope>NUCLEOTIDE SEQUENCE [LARGE SCALE GENOMIC DNA]</scope>
    <source>
        <strain evidence="10 11">K6</strain>
    </source>
</reference>
<feature type="transmembrane region" description="Helical" evidence="8">
    <location>
        <begin position="322"/>
        <end position="345"/>
    </location>
</feature>
<dbReference type="GO" id="GO:0005886">
    <property type="term" value="C:plasma membrane"/>
    <property type="evidence" value="ECO:0007669"/>
    <property type="project" value="UniProtKB-SubCell"/>
</dbReference>
<feature type="transmembrane region" description="Helical" evidence="8">
    <location>
        <begin position="110"/>
        <end position="132"/>
    </location>
</feature>
<sequence>MPGEADQTSADEASPIGTGSQTPTELEPTERETSSALAPLRNRLFLALFIATTVSNFGTWVQDVGRAWLMTELTPSATLVALVQSAAMAAMALLVLPAGVMADLYDRRRLLLGAQIAMLLVTVVLGLVTISGAMTPPLLLGLTFALAAAAAFSLPTFQAMIADIVGEDDLTQALVLNGISFNLARAVGPALGGVLVAAIGPGAVFLLNAVSFAGVVGVLFFAKAASVQAALGELQIGRERALAALRAGLRYARNAPSLRSLLVRTALFSIPASALWALLPLVARRDPQAGPEVYGLLLAAVGIGSLIAGVTLAAMRKRADDAHLVGMAGVFLGAAIGLFALAPALAVPAMILAGMGWMICMALLTAGVQVAVPGWIRGRATSLFMMVFAVGMGAGSLLWGALADTIDLTAALVSAGVLQLVGTAVTFAWPMPKAKAPSSTTRAAVWPEPNINADIDSTDGPILVTVQYAVRQGMEDRFHEIICRIASTRRASGTVTWDLFEHGGEPRRFMEVNLVATWDDHLRQRSRQSAEAVELEQMLRATLQEESEPHVVHWIGAGRKKAQPTASRPTDLPHTLIGPTTMDV</sequence>
<feature type="transmembrane region" description="Helical" evidence="8">
    <location>
        <begin position="205"/>
        <end position="222"/>
    </location>
</feature>
<keyword evidence="5 8" id="KW-1133">Transmembrane helix</keyword>
<evidence type="ECO:0000256" key="1">
    <source>
        <dbReference type="ARBA" id="ARBA00004651"/>
    </source>
</evidence>
<dbReference type="PROSITE" id="PS50850">
    <property type="entry name" value="MFS"/>
    <property type="match status" value="1"/>
</dbReference>
<feature type="transmembrane region" description="Helical" evidence="8">
    <location>
        <begin position="44"/>
        <end position="61"/>
    </location>
</feature>
<evidence type="ECO:0000256" key="2">
    <source>
        <dbReference type="ARBA" id="ARBA00022448"/>
    </source>
</evidence>
<feature type="transmembrane region" description="Helical" evidence="8">
    <location>
        <begin position="261"/>
        <end position="282"/>
    </location>
</feature>
<feature type="compositionally biased region" description="Polar residues" evidence="7">
    <location>
        <begin position="1"/>
        <end position="21"/>
    </location>
</feature>
<dbReference type="PANTHER" id="PTHR23513:SF11">
    <property type="entry name" value="STAPHYLOFERRIN A TRANSPORTER"/>
    <property type="match status" value="1"/>
</dbReference>
<evidence type="ECO:0000256" key="7">
    <source>
        <dbReference type="SAM" id="MobiDB-lite"/>
    </source>
</evidence>
<evidence type="ECO:0000256" key="5">
    <source>
        <dbReference type="ARBA" id="ARBA00022989"/>
    </source>
</evidence>
<feature type="transmembrane region" description="Helical" evidence="8">
    <location>
        <begin position="294"/>
        <end position="315"/>
    </location>
</feature>
<dbReference type="AlphaFoldDB" id="A0A6N6JJT5"/>
<gene>
    <name evidence="10" type="ORF">KIN_36650</name>
</gene>
<dbReference type="OrthoDB" id="9809918at2"/>
<dbReference type="Gene3D" id="1.20.1250.20">
    <property type="entry name" value="MFS general substrate transporter like domains"/>
    <property type="match status" value="1"/>
</dbReference>
<protein>
    <submittedName>
        <fullName evidence="10">MFS transporter</fullName>
    </submittedName>
</protein>
<proteinExistence type="predicted"/>
<dbReference type="InterPro" id="IPR036259">
    <property type="entry name" value="MFS_trans_sf"/>
</dbReference>
<evidence type="ECO:0000256" key="4">
    <source>
        <dbReference type="ARBA" id="ARBA00022692"/>
    </source>
</evidence>
<dbReference type="Proteomes" id="UP000436822">
    <property type="component" value="Unassembled WGS sequence"/>
</dbReference>
<evidence type="ECO:0000256" key="3">
    <source>
        <dbReference type="ARBA" id="ARBA00022475"/>
    </source>
</evidence>
<dbReference type="CDD" id="cd06173">
    <property type="entry name" value="MFS_MefA_like"/>
    <property type="match status" value="1"/>
</dbReference>
<feature type="transmembrane region" description="Helical" evidence="8">
    <location>
        <begin position="73"/>
        <end position="98"/>
    </location>
</feature>
<dbReference type="InterPro" id="IPR010290">
    <property type="entry name" value="TM_effector"/>
</dbReference>
<dbReference type="PANTHER" id="PTHR23513">
    <property type="entry name" value="INTEGRAL MEMBRANE EFFLUX PROTEIN-RELATED"/>
    <property type="match status" value="1"/>
</dbReference>
<dbReference type="GO" id="GO:0022857">
    <property type="term" value="F:transmembrane transporter activity"/>
    <property type="evidence" value="ECO:0007669"/>
    <property type="project" value="InterPro"/>
</dbReference>
<feature type="transmembrane region" description="Helical" evidence="8">
    <location>
        <begin position="408"/>
        <end position="429"/>
    </location>
</feature>
<feature type="domain" description="Major facilitator superfamily (MFS) profile" evidence="9">
    <location>
        <begin position="44"/>
        <end position="434"/>
    </location>
</feature>
<accession>A0A6N6JJT5</accession>
<keyword evidence="11" id="KW-1185">Reference proteome</keyword>
<evidence type="ECO:0000313" key="11">
    <source>
        <dbReference type="Proteomes" id="UP000436822"/>
    </source>
</evidence>
<evidence type="ECO:0000256" key="6">
    <source>
        <dbReference type="ARBA" id="ARBA00023136"/>
    </source>
</evidence>
<feature type="transmembrane region" description="Helical" evidence="8">
    <location>
        <begin position="351"/>
        <end position="376"/>
    </location>
</feature>
<feature type="transmembrane region" description="Helical" evidence="8">
    <location>
        <begin position="138"/>
        <end position="162"/>
    </location>
</feature>
<dbReference type="InterPro" id="IPR020846">
    <property type="entry name" value="MFS_dom"/>
</dbReference>
<evidence type="ECO:0000313" key="10">
    <source>
        <dbReference type="EMBL" id="GFE66591.1"/>
    </source>
</evidence>
<dbReference type="Pfam" id="PF05977">
    <property type="entry name" value="MFS_3"/>
    <property type="match status" value="1"/>
</dbReference>
<keyword evidence="2" id="KW-0813">Transport</keyword>